<comment type="caution">
    <text evidence="1">The sequence shown here is derived from an EMBL/GenBank/DDBJ whole genome shotgun (WGS) entry which is preliminary data.</text>
</comment>
<dbReference type="Proteomes" id="UP000448199">
    <property type="component" value="Unassembled WGS sequence"/>
</dbReference>
<gene>
    <name evidence="1" type="ORF">GRI69_02660</name>
</gene>
<dbReference type="EMBL" id="WTYC01000001">
    <property type="protein sequence ID" value="MXO47165.1"/>
    <property type="molecule type" value="Genomic_DNA"/>
</dbReference>
<proteinExistence type="predicted"/>
<dbReference type="AlphaFoldDB" id="A0A844XLV4"/>
<evidence type="ECO:0000313" key="2">
    <source>
        <dbReference type="Proteomes" id="UP000448199"/>
    </source>
</evidence>
<dbReference type="RefSeq" id="WP_160726754.1">
    <property type="nucleotide sequence ID" value="NZ_WTYC01000001.1"/>
</dbReference>
<organism evidence="1 2">
    <name type="scientific">Qipengyuania vulgaris</name>
    <dbReference type="NCBI Taxonomy" id="291985"/>
    <lineage>
        <taxon>Bacteria</taxon>
        <taxon>Pseudomonadati</taxon>
        <taxon>Pseudomonadota</taxon>
        <taxon>Alphaproteobacteria</taxon>
        <taxon>Sphingomonadales</taxon>
        <taxon>Erythrobacteraceae</taxon>
        <taxon>Qipengyuania</taxon>
    </lineage>
</organism>
<reference evidence="1 2" key="1">
    <citation type="submission" date="2019-12" db="EMBL/GenBank/DDBJ databases">
        <title>Genomic-based taxomic classification of the family Erythrobacteraceae.</title>
        <authorList>
            <person name="Xu L."/>
        </authorList>
    </citation>
    <scope>NUCLEOTIDE SEQUENCE [LARGE SCALE GENOMIC DNA]</scope>
    <source>
        <strain evidence="1 2">DSM 17792</strain>
    </source>
</reference>
<accession>A0A844XLV4</accession>
<name>A0A844XLV4_9SPHN</name>
<dbReference type="OrthoDB" id="7596780at2"/>
<sequence>MEIRECDNGVTVDFGDRIPASRRAFADREDYPVTNFMSIFRATGISTLAVAACVAAPANAQDAEDRGNQLQALRDCRTIEQNEARLACFDAAVDSVIARQDSGELQVLDKEDVAETRRGLFGFSLPKIGIFASDDEKENTILQSRITGLRRLRSDHWEIEISEGSVWRATNTPRQFRPEVGDEIELEKAAMASYWLRVNGALGVKASRIR</sequence>
<keyword evidence="2" id="KW-1185">Reference proteome</keyword>
<evidence type="ECO:0000313" key="1">
    <source>
        <dbReference type="EMBL" id="MXO47165.1"/>
    </source>
</evidence>
<protein>
    <submittedName>
        <fullName evidence="1">Uncharacterized protein</fullName>
    </submittedName>
</protein>